<keyword evidence="3" id="KW-1185">Reference proteome</keyword>
<name>A0A1V6QQ38_9EURO</name>
<organism evidence="2 3">
    <name type="scientific">Penicillium solitum</name>
    <dbReference type="NCBI Taxonomy" id="60172"/>
    <lineage>
        <taxon>Eukaryota</taxon>
        <taxon>Fungi</taxon>
        <taxon>Dikarya</taxon>
        <taxon>Ascomycota</taxon>
        <taxon>Pezizomycotina</taxon>
        <taxon>Eurotiomycetes</taxon>
        <taxon>Eurotiomycetidae</taxon>
        <taxon>Eurotiales</taxon>
        <taxon>Aspergillaceae</taxon>
        <taxon>Penicillium</taxon>
    </lineage>
</organism>
<proteinExistence type="predicted"/>
<reference evidence="3" key="1">
    <citation type="journal article" date="2017" name="Nat. Microbiol.">
        <title>Global analysis of biosynthetic gene clusters reveals vast potential of secondary metabolite production in Penicillium species.</title>
        <authorList>
            <person name="Nielsen J.C."/>
            <person name="Grijseels S."/>
            <person name="Prigent S."/>
            <person name="Ji B."/>
            <person name="Dainat J."/>
            <person name="Nielsen K.F."/>
            <person name="Frisvad J.C."/>
            <person name="Workman M."/>
            <person name="Nielsen J."/>
        </authorList>
    </citation>
    <scope>NUCLEOTIDE SEQUENCE [LARGE SCALE GENOMIC DNA]</scope>
    <source>
        <strain evidence="3">IBT 29525</strain>
    </source>
</reference>
<evidence type="ECO:0000256" key="1">
    <source>
        <dbReference type="SAM" id="MobiDB-lite"/>
    </source>
</evidence>
<comment type="caution">
    <text evidence="2">The sequence shown here is derived from an EMBL/GenBank/DDBJ whole genome shotgun (WGS) entry which is preliminary data.</text>
</comment>
<gene>
    <name evidence="2" type="ORF">PENSOL_c055G00016</name>
</gene>
<dbReference type="Proteomes" id="UP000191612">
    <property type="component" value="Unassembled WGS sequence"/>
</dbReference>
<evidence type="ECO:0000313" key="3">
    <source>
        <dbReference type="Proteomes" id="UP000191612"/>
    </source>
</evidence>
<accession>A0A1V6QQ38</accession>
<dbReference type="AlphaFoldDB" id="A0A1V6QQ38"/>
<dbReference type="EMBL" id="MDYO01000055">
    <property type="protein sequence ID" value="OQD91318.1"/>
    <property type="molecule type" value="Genomic_DNA"/>
</dbReference>
<feature type="compositionally biased region" description="Basic and acidic residues" evidence="1">
    <location>
        <begin position="628"/>
        <end position="639"/>
    </location>
</feature>
<sequence>MVATQVAGQSSVISSTDLAVHSGKHQPAEYDLDQCIAAIKGEKVPSDATSFWHRRAVIRGIRDSLQFATSPAIIELCSGDDAQSHQFSRARNARLIMSNVIPDMQAPATEPYCIWYPEPASEETYRELARRYPSMRYQVGRACAAALYTDLYKELDLLPDVSIAEEARNADEDAEIYKIITSAPQRWAVMDDFTRSVNLDSPLTPAFLNGNMKPRRVLGQRVLPPENLPDTTADDIDIEEDGFIGLEENISKAQRNAILGPGAKLGPGESEYLWMPLPPDLPIIDKRLLTQMAAWEGNVDRYARLMHPRRLRTQTEYNCILRGIYHHTGFARWWAYQLETNPGRIIPPGKLLSESNKHECREIRTAINARKIMNNDISDIEDDSDCLPWLIWWPVRPHENTLRELAGKCPSMRQQIAITSILCDYQSLFMALNPPPRESYFEAAKQSRNPYYLRYLEEFVRERSIGSRKISEFDPYDTTKKTSLEPDLEPRGFLTHSSIKFSDMAVPWGQHPRGEWDSPSIYGGLPVDPGIVERYMWLSTETAQKIQDEYRAYSGIYGDSADTGYLYIDDDDPDNELWLKLSRPLRLMTSFDMKNSDSLGAFFQEDLPEQRDFKSASPLTRESLIDVSSRREANDDRNRVTPAQLTD</sequence>
<protein>
    <submittedName>
        <fullName evidence="2">Uncharacterized protein</fullName>
    </submittedName>
</protein>
<feature type="region of interest" description="Disordered" evidence="1">
    <location>
        <begin position="624"/>
        <end position="647"/>
    </location>
</feature>
<evidence type="ECO:0000313" key="2">
    <source>
        <dbReference type="EMBL" id="OQD91318.1"/>
    </source>
</evidence>